<sequence>MTAYLQHTRHLLVTFDAHLITQVPRSENNYADALARLASALEQGISRNIHIEFLDQPSICGNHSAIRQGYFCPSLHNDAQAFTQKCDKGQRFANIPQLPPEPLTATATCRSCRDPTPIIATIQALTKFWLGRLQGLPKPTCSSLLPNGKTSGTSHSDSSQTLQSLDKSPRPGAISPSYRSHKGVLRNYLPHQGLALILSPKFTLASSLGLRAHRIPLAEGKLQEGP</sequence>
<proteinExistence type="predicted"/>
<name>A0AAD4VQC4_PRUDU</name>
<comment type="caution">
    <text evidence="2">The sequence shown here is derived from an EMBL/GenBank/DDBJ whole genome shotgun (WGS) entry which is preliminary data.</text>
</comment>
<reference evidence="2 3" key="1">
    <citation type="journal article" date="2022" name="G3 (Bethesda)">
        <title>Whole-genome sequence and methylome profiling of the almond [Prunus dulcis (Mill.) D.A. Webb] cultivar 'Nonpareil'.</title>
        <authorList>
            <person name="D'Amico-Willman K.M."/>
            <person name="Ouma W.Z."/>
            <person name="Meulia T."/>
            <person name="Sideli G.M."/>
            <person name="Gradziel T.M."/>
            <person name="Fresnedo-Ramirez J."/>
        </authorList>
    </citation>
    <scope>NUCLEOTIDE SEQUENCE [LARGE SCALE GENOMIC DNA]</scope>
    <source>
        <strain evidence="2">Clone GOH B32 T37-40</strain>
    </source>
</reference>
<evidence type="ECO:0000313" key="3">
    <source>
        <dbReference type="Proteomes" id="UP001054821"/>
    </source>
</evidence>
<organism evidence="2 3">
    <name type="scientific">Prunus dulcis</name>
    <name type="common">Almond</name>
    <name type="synonym">Amygdalus dulcis</name>
    <dbReference type="NCBI Taxonomy" id="3755"/>
    <lineage>
        <taxon>Eukaryota</taxon>
        <taxon>Viridiplantae</taxon>
        <taxon>Streptophyta</taxon>
        <taxon>Embryophyta</taxon>
        <taxon>Tracheophyta</taxon>
        <taxon>Spermatophyta</taxon>
        <taxon>Magnoliopsida</taxon>
        <taxon>eudicotyledons</taxon>
        <taxon>Gunneridae</taxon>
        <taxon>Pentapetalae</taxon>
        <taxon>rosids</taxon>
        <taxon>fabids</taxon>
        <taxon>Rosales</taxon>
        <taxon>Rosaceae</taxon>
        <taxon>Amygdaloideae</taxon>
        <taxon>Amygdaleae</taxon>
        <taxon>Prunus</taxon>
    </lineage>
</organism>
<dbReference type="EMBL" id="JAJFAZ020000005">
    <property type="protein sequence ID" value="KAI5328317.1"/>
    <property type="molecule type" value="Genomic_DNA"/>
</dbReference>
<feature type="region of interest" description="Disordered" evidence="1">
    <location>
        <begin position="141"/>
        <end position="178"/>
    </location>
</feature>
<keyword evidence="3" id="KW-1185">Reference proteome</keyword>
<evidence type="ECO:0008006" key="4">
    <source>
        <dbReference type="Google" id="ProtNLM"/>
    </source>
</evidence>
<accession>A0AAD4VQC4</accession>
<gene>
    <name evidence="2" type="ORF">L3X38_027714</name>
</gene>
<evidence type="ECO:0000313" key="2">
    <source>
        <dbReference type="EMBL" id="KAI5328317.1"/>
    </source>
</evidence>
<dbReference type="Proteomes" id="UP001054821">
    <property type="component" value="Chromosome 5"/>
</dbReference>
<feature type="compositionally biased region" description="Polar residues" evidence="1">
    <location>
        <begin position="141"/>
        <end position="166"/>
    </location>
</feature>
<protein>
    <recommendedName>
        <fullName evidence="4">RNase H type-1 domain-containing protein</fullName>
    </recommendedName>
</protein>
<evidence type="ECO:0000256" key="1">
    <source>
        <dbReference type="SAM" id="MobiDB-lite"/>
    </source>
</evidence>
<dbReference type="AlphaFoldDB" id="A0AAD4VQC4"/>